<evidence type="ECO:0000313" key="2">
    <source>
        <dbReference type="EMBL" id="MEQ2288793.1"/>
    </source>
</evidence>
<name>A0ABV0Y4S8_9TELE</name>
<protein>
    <recommendedName>
        <fullName evidence="4">Secreted protein</fullName>
    </recommendedName>
</protein>
<sequence length="101" mass="11402">MCEWVGVHVQVYVCVCVCVCVCVSVCVCVRVEIFLYGSILYHCQKPASKKEIKVREIQFCAFDRAAFLSSRGPTNKSTTRLAVFCNCGCYIDINKQEKKTC</sequence>
<keyword evidence="3" id="KW-1185">Reference proteome</keyword>
<comment type="caution">
    <text evidence="2">The sequence shown here is derived from an EMBL/GenBank/DDBJ whole genome shotgun (WGS) entry which is preliminary data.</text>
</comment>
<keyword evidence="1" id="KW-0472">Membrane</keyword>
<proteinExistence type="predicted"/>
<keyword evidence="1" id="KW-0812">Transmembrane</keyword>
<gene>
    <name evidence="2" type="ORF">AMECASPLE_026397</name>
</gene>
<reference evidence="2 3" key="1">
    <citation type="submission" date="2021-06" db="EMBL/GenBank/DDBJ databases">
        <authorList>
            <person name="Palmer J.M."/>
        </authorList>
    </citation>
    <scope>NUCLEOTIDE SEQUENCE [LARGE SCALE GENOMIC DNA]</scope>
    <source>
        <strain evidence="2 3">AS_MEX2019</strain>
        <tissue evidence="2">Muscle</tissue>
    </source>
</reference>
<dbReference type="Proteomes" id="UP001469553">
    <property type="component" value="Unassembled WGS sequence"/>
</dbReference>
<evidence type="ECO:0008006" key="4">
    <source>
        <dbReference type="Google" id="ProtNLM"/>
    </source>
</evidence>
<feature type="transmembrane region" description="Helical" evidence="1">
    <location>
        <begin position="6"/>
        <end position="29"/>
    </location>
</feature>
<evidence type="ECO:0000313" key="3">
    <source>
        <dbReference type="Proteomes" id="UP001469553"/>
    </source>
</evidence>
<dbReference type="EMBL" id="JAHRIP010021503">
    <property type="protein sequence ID" value="MEQ2288793.1"/>
    <property type="molecule type" value="Genomic_DNA"/>
</dbReference>
<keyword evidence="1" id="KW-1133">Transmembrane helix</keyword>
<evidence type="ECO:0000256" key="1">
    <source>
        <dbReference type="SAM" id="Phobius"/>
    </source>
</evidence>
<organism evidence="2 3">
    <name type="scientific">Ameca splendens</name>
    <dbReference type="NCBI Taxonomy" id="208324"/>
    <lineage>
        <taxon>Eukaryota</taxon>
        <taxon>Metazoa</taxon>
        <taxon>Chordata</taxon>
        <taxon>Craniata</taxon>
        <taxon>Vertebrata</taxon>
        <taxon>Euteleostomi</taxon>
        <taxon>Actinopterygii</taxon>
        <taxon>Neopterygii</taxon>
        <taxon>Teleostei</taxon>
        <taxon>Neoteleostei</taxon>
        <taxon>Acanthomorphata</taxon>
        <taxon>Ovalentaria</taxon>
        <taxon>Atherinomorphae</taxon>
        <taxon>Cyprinodontiformes</taxon>
        <taxon>Goodeidae</taxon>
        <taxon>Ameca</taxon>
    </lineage>
</organism>
<accession>A0ABV0Y4S8</accession>